<dbReference type="OMA" id="CSARAQF"/>
<proteinExistence type="predicted"/>
<dbReference type="AlphaFoldDB" id="A0A8S1XI46"/>
<gene>
    <name evidence="1" type="ORF">POCTA_138.1.T1230124</name>
</gene>
<organism evidence="1 2">
    <name type="scientific">Paramecium octaurelia</name>
    <dbReference type="NCBI Taxonomy" id="43137"/>
    <lineage>
        <taxon>Eukaryota</taxon>
        <taxon>Sar</taxon>
        <taxon>Alveolata</taxon>
        <taxon>Ciliophora</taxon>
        <taxon>Intramacronucleata</taxon>
        <taxon>Oligohymenophorea</taxon>
        <taxon>Peniculida</taxon>
        <taxon>Parameciidae</taxon>
        <taxon>Paramecium</taxon>
    </lineage>
</organism>
<comment type="caution">
    <text evidence="1">The sequence shown here is derived from an EMBL/GenBank/DDBJ whole genome shotgun (WGS) entry which is preliminary data.</text>
</comment>
<dbReference type="Proteomes" id="UP000683925">
    <property type="component" value="Unassembled WGS sequence"/>
</dbReference>
<dbReference type="OrthoDB" id="282393at2759"/>
<evidence type="ECO:0000313" key="1">
    <source>
        <dbReference type="EMBL" id="CAD8201060.1"/>
    </source>
</evidence>
<keyword evidence="2" id="KW-1185">Reference proteome</keyword>
<reference evidence="1" key="1">
    <citation type="submission" date="2021-01" db="EMBL/GenBank/DDBJ databases">
        <authorList>
            <consortium name="Genoscope - CEA"/>
            <person name="William W."/>
        </authorList>
    </citation>
    <scope>NUCLEOTIDE SEQUENCE</scope>
</reference>
<dbReference type="EMBL" id="CAJJDP010000123">
    <property type="protein sequence ID" value="CAD8201060.1"/>
    <property type="molecule type" value="Genomic_DNA"/>
</dbReference>
<protein>
    <submittedName>
        <fullName evidence="1">Uncharacterized protein</fullName>
    </submittedName>
</protein>
<sequence>MQNPLNQEVSLSHKPIAIYIDREDQWRIMHRNLIASNSKQIIVSCYQCQKKNQCSARAQFMKCDYCSQVNKVFDPDPLFYVDVFCQNCSKRIKIPKNGSVYKCPFCFVLNRKTNR</sequence>
<evidence type="ECO:0000313" key="2">
    <source>
        <dbReference type="Proteomes" id="UP000683925"/>
    </source>
</evidence>
<accession>A0A8S1XI46</accession>
<name>A0A8S1XI46_PAROT</name>